<feature type="compositionally biased region" description="Pro residues" evidence="1">
    <location>
        <begin position="129"/>
        <end position="138"/>
    </location>
</feature>
<sequence length="175" mass="18421">MVIEIVRATGVPTGTGNTPVARPAHRHGPALARQGVPTHGVPPPTVQARVAIGAGGGPTWYRFTGDAGRIDSVEHFAKEFLTSARGRGDRGKEDDHSDRSNRDRGSTEATVRRGPAGPSGRPPRHDAPVRPPLPPPPVGSGTGEWLNPAHQDTRYGKDLLDAVTMPLDSMGADAE</sequence>
<gene>
    <name evidence="2" type="ORF">CP969_31950</name>
</gene>
<keyword evidence="3" id="KW-1185">Reference proteome</keyword>
<feature type="region of interest" description="Disordered" evidence="1">
    <location>
        <begin position="81"/>
        <end position="158"/>
    </location>
</feature>
<proteinExistence type="predicted"/>
<dbReference type="EMBL" id="CP023700">
    <property type="protein sequence ID" value="QEU88787.1"/>
    <property type="molecule type" value="Genomic_DNA"/>
</dbReference>
<name>A0ABX6AP48_STRVD</name>
<evidence type="ECO:0000256" key="1">
    <source>
        <dbReference type="SAM" id="MobiDB-lite"/>
    </source>
</evidence>
<organism evidence="2 3">
    <name type="scientific">Streptomyces viridosporus T7A</name>
    <dbReference type="NCBI Taxonomy" id="665577"/>
    <lineage>
        <taxon>Bacteria</taxon>
        <taxon>Bacillati</taxon>
        <taxon>Actinomycetota</taxon>
        <taxon>Actinomycetes</taxon>
        <taxon>Kitasatosporales</taxon>
        <taxon>Streptomycetaceae</taxon>
        <taxon>Streptomyces</taxon>
    </lineage>
</organism>
<protein>
    <submittedName>
        <fullName evidence="2">Uncharacterized protein</fullName>
    </submittedName>
</protein>
<evidence type="ECO:0000313" key="3">
    <source>
        <dbReference type="Proteomes" id="UP000327143"/>
    </source>
</evidence>
<accession>A0ABX6AP48</accession>
<feature type="compositionally biased region" description="Basic and acidic residues" evidence="1">
    <location>
        <begin position="86"/>
        <end position="106"/>
    </location>
</feature>
<evidence type="ECO:0000313" key="2">
    <source>
        <dbReference type="EMBL" id="QEU88787.1"/>
    </source>
</evidence>
<reference evidence="2 3" key="1">
    <citation type="submission" date="2017-09" db="EMBL/GenBank/DDBJ databases">
        <authorList>
            <person name="Lee N."/>
            <person name="Cho B.-K."/>
        </authorList>
    </citation>
    <scope>NUCLEOTIDE SEQUENCE [LARGE SCALE GENOMIC DNA]</scope>
    <source>
        <strain evidence="2 3">ATCC 39115</strain>
    </source>
</reference>
<dbReference type="Proteomes" id="UP000327143">
    <property type="component" value="Chromosome"/>
</dbReference>